<dbReference type="EMBL" id="JAHLFS010000006">
    <property type="protein sequence ID" value="MBU3851151.1"/>
    <property type="molecule type" value="Genomic_DNA"/>
</dbReference>
<keyword evidence="1" id="KW-1133">Transmembrane helix</keyword>
<reference evidence="2" key="1">
    <citation type="journal article" date="2021" name="PeerJ">
        <title>Extensive microbial diversity within the chicken gut microbiome revealed by metagenomics and culture.</title>
        <authorList>
            <person name="Gilroy R."/>
            <person name="Ravi A."/>
            <person name="Getino M."/>
            <person name="Pursley I."/>
            <person name="Horton D.L."/>
            <person name="Alikhan N.F."/>
            <person name="Baker D."/>
            <person name="Gharbi K."/>
            <person name="Hall N."/>
            <person name="Watson M."/>
            <person name="Adriaenssens E.M."/>
            <person name="Foster-Nyarko E."/>
            <person name="Jarju S."/>
            <person name="Secka A."/>
            <person name="Antonio M."/>
            <person name="Oren A."/>
            <person name="Chaudhuri R.R."/>
            <person name="La Ragione R."/>
            <person name="Hildebrand F."/>
            <person name="Pallen M.J."/>
        </authorList>
    </citation>
    <scope>NUCLEOTIDE SEQUENCE</scope>
    <source>
        <strain evidence="2">F6-6636</strain>
    </source>
</reference>
<reference evidence="2" key="2">
    <citation type="submission" date="2021-04" db="EMBL/GenBank/DDBJ databases">
        <authorList>
            <person name="Gilroy R."/>
        </authorList>
    </citation>
    <scope>NUCLEOTIDE SEQUENCE</scope>
    <source>
        <strain evidence="2">F6-6636</strain>
    </source>
</reference>
<comment type="caution">
    <text evidence="2">The sequence shown here is derived from an EMBL/GenBank/DDBJ whole genome shotgun (WGS) entry which is preliminary data.</text>
</comment>
<feature type="transmembrane region" description="Helical" evidence="1">
    <location>
        <begin position="6"/>
        <end position="23"/>
    </location>
</feature>
<evidence type="ECO:0000256" key="1">
    <source>
        <dbReference type="SAM" id="Phobius"/>
    </source>
</evidence>
<proteinExistence type="predicted"/>
<dbReference type="Proteomes" id="UP000777303">
    <property type="component" value="Unassembled WGS sequence"/>
</dbReference>
<feature type="transmembrane region" description="Helical" evidence="1">
    <location>
        <begin position="35"/>
        <end position="55"/>
    </location>
</feature>
<evidence type="ECO:0000313" key="3">
    <source>
        <dbReference type="Proteomes" id="UP000777303"/>
    </source>
</evidence>
<sequence length="64" mass="7301">MEMFLLILGLITLIDGAAFFIFAKYDEKIKHRYLFCVNGCLSWLTSLAALLTGILNKLVLHVHF</sequence>
<protein>
    <submittedName>
        <fullName evidence="2">Uncharacterized protein</fullName>
    </submittedName>
</protein>
<evidence type="ECO:0000313" key="2">
    <source>
        <dbReference type="EMBL" id="MBU3851151.1"/>
    </source>
</evidence>
<accession>A0A948TII4</accession>
<dbReference type="AlphaFoldDB" id="A0A948TII4"/>
<keyword evidence="1" id="KW-0472">Membrane</keyword>
<organism evidence="2 3">
    <name type="scientific">Candidatus Paralactobacillus gallistercoris</name>
    <dbReference type="NCBI Taxonomy" id="2838724"/>
    <lineage>
        <taxon>Bacteria</taxon>
        <taxon>Bacillati</taxon>
        <taxon>Bacillota</taxon>
        <taxon>Bacilli</taxon>
        <taxon>Lactobacillales</taxon>
        <taxon>Lactobacillaceae</taxon>
        <taxon>Lactobacillus</taxon>
    </lineage>
</organism>
<gene>
    <name evidence="2" type="ORF">H9901_00340</name>
</gene>
<name>A0A948TII4_9LACO</name>
<keyword evidence="1" id="KW-0812">Transmembrane</keyword>